<keyword evidence="1" id="KW-0812">Transmembrane</keyword>
<name>A0A0C2J797_THEKT</name>
<accession>A0A0C2J797</accession>
<comment type="caution">
    <text evidence="2">The sequence shown here is derived from an EMBL/GenBank/DDBJ whole genome shotgun (WGS) entry which is preliminary data.</text>
</comment>
<keyword evidence="3" id="KW-1185">Reference proteome</keyword>
<evidence type="ECO:0000313" key="2">
    <source>
        <dbReference type="EMBL" id="KII73674.1"/>
    </source>
</evidence>
<proteinExistence type="predicted"/>
<organism evidence="2 3">
    <name type="scientific">Thelohanellus kitauei</name>
    <name type="common">Myxosporean</name>
    <dbReference type="NCBI Taxonomy" id="669202"/>
    <lineage>
        <taxon>Eukaryota</taxon>
        <taxon>Metazoa</taxon>
        <taxon>Cnidaria</taxon>
        <taxon>Myxozoa</taxon>
        <taxon>Myxosporea</taxon>
        <taxon>Bivalvulida</taxon>
        <taxon>Platysporina</taxon>
        <taxon>Myxobolidae</taxon>
        <taxon>Thelohanellus</taxon>
    </lineage>
</organism>
<feature type="transmembrane region" description="Helical" evidence="1">
    <location>
        <begin position="12"/>
        <end position="29"/>
    </location>
</feature>
<protein>
    <submittedName>
        <fullName evidence="2">Uncharacterized protein</fullName>
    </submittedName>
</protein>
<reference evidence="2 3" key="1">
    <citation type="journal article" date="2014" name="Genome Biol. Evol.">
        <title>The genome of the myxosporean Thelohanellus kitauei shows adaptations to nutrient acquisition within its fish host.</title>
        <authorList>
            <person name="Yang Y."/>
            <person name="Xiong J."/>
            <person name="Zhou Z."/>
            <person name="Huo F."/>
            <person name="Miao W."/>
            <person name="Ran C."/>
            <person name="Liu Y."/>
            <person name="Zhang J."/>
            <person name="Feng J."/>
            <person name="Wang M."/>
            <person name="Wang M."/>
            <person name="Wang L."/>
            <person name="Yao B."/>
        </authorList>
    </citation>
    <scope>NUCLEOTIDE SEQUENCE [LARGE SCALE GENOMIC DNA]</scope>
    <source>
        <strain evidence="2">Wuqing</strain>
    </source>
</reference>
<sequence length="165" mass="19107">MNNNKNDSFLTFNLIYVCLIYQIYLFYRFKTFQEIEEPKLVRAPKYEFSSILDDLEPARYGGTGKLLALYFLKLFKIITESQSLHATTDVPPPIPPRLNPNAATLLPPKKRETLNLQYSQRGAAPALLPSRRTAQTSVQRKIRSHQQQRRFQASGTGKTFFFNFK</sequence>
<keyword evidence="1" id="KW-1133">Transmembrane helix</keyword>
<gene>
    <name evidence="2" type="ORF">RF11_09418</name>
</gene>
<dbReference type="EMBL" id="JWZT01000721">
    <property type="protein sequence ID" value="KII73674.1"/>
    <property type="molecule type" value="Genomic_DNA"/>
</dbReference>
<dbReference type="Proteomes" id="UP000031668">
    <property type="component" value="Unassembled WGS sequence"/>
</dbReference>
<evidence type="ECO:0000256" key="1">
    <source>
        <dbReference type="SAM" id="Phobius"/>
    </source>
</evidence>
<dbReference type="AlphaFoldDB" id="A0A0C2J797"/>
<evidence type="ECO:0000313" key="3">
    <source>
        <dbReference type="Proteomes" id="UP000031668"/>
    </source>
</evidence>
<keyword evidence="1" id="KW-0472">Membrane</keyword>